<dbReference type="PANTHER" id="PTHR41694:SF3">
    <property type="entry name" value="RNA-DIRECTED DNA POLYMERASE-RELATED"/>
    <property type="match status" value="1"/>
</dbReference>
<keyword evidence="7" id="KW-0695">RNA-directed DNA polymerase</keyword>
<evidence type="ECO:0000313" key="10">
    <source>
        <dbReference type="Proteomes" id="UP000653271"/>
    </source>
</evidence>
<keyword evidence="1" id="KW-0808">Transferase</keyword>
<proteinExistence type="predicted"/>
<dbReference type="Pfam" id="PF02022">
    <property type="entry name" value="Integrase_Zn"/>
    <property type="match status" value="1"/>
</dbReference>
<dbReference type="InterPro" id="IPR003308">
    <property type="entry name" value="Integrase_Zn-bd_dom_N"/>
</dbReference>
<keyword evidence="6" id="KW-0378">Hydrolase</keyword>
<keyword evidence="3" id="KW-0540">Nuclease</keyword>
<dbReference type="SUPFAM" id="SSF53098">
    <property type="entry name" value="Ribonuclease H-like"/>
    <property type="match status" value="1"/>
</dbReference>
<keyword evidence="5" id="KW-0255">Endonuclease</keyword>
<evidence type="ECO:0000256" key="5">
    <source>
        <dbReference type="ARBA" id="ARBA00022759"/>
    </source>
</evidence>
<comment type="caution">
    <text evidence="9">The sequence shown here is derived from an EMBL/GenBank/DDBJ whole genome shotgun (WGS) entry which is preliminary data.</text>
</comment>
<evidence type="ECO:0000256" key="1">
    <source>
        <dbReference type="ARBA" id="ARBA00022679"/>
    </source>
</evidence>
<evidence type="ECO:0000256" key="7">
    <source>
        <dbReference type="ARBA" id="ARBA00022918"/>
    </source>
</evidence>
<keyword evidence="10" id="KW-1185">Reference proteome</keyword>
<dbReference type="InterPro" id="IPR002156">
    <property type="entry name" value="RNaseH_domain"/>
</dbReference>
<dbReference type="InterPro" id="IPR012337">
    <property type="entry name" value="RNaseH-like_sf"/>
</dbReference>
<evidence type="ECO:0000256" key="4">
    <source>
        <dbReference type="ARBA" id="ARBA00022723"/>
    </source>
</evidence>
<dbReference type="InterPro" id="IPR036397">
    <property type="entry name" value="RNaseH_sf"/>
</dbReference>
<name>A0A850XJJ6_PIACA</name>
<evidence type="ECO:0000313" key="9">
    <source>
        <dbReference type="EMBL" id="NWH82988.1"/>
    </source>
</evidence>
<gene>
    <name evidence="9" type="primary">Pol_2</name>
    <name evidence="9" type="ORF">PIACAY_R15332</name>
</gene>
<dbReference type="Pfam" id="PF00075">
    <property type="entry name" value="RNase_H"/>
    <property type="match status" value="1"/>
</dbReference>
<organism evidence="9 10">
    <name type="scientific">Piaya cayana</name>
    <name type="common">Common squirrel cuckoo</name>
    <dbReference type="NCBI Taxonomy" id="33601"/>
    <lineage>
        <taxon>Eukaryota</taxon>
        <taxon>Metazoa</taxon>
        <taxon>Chordata</taxon>
        <taxon>Craniata</taxon>
        <taxon>Vertebrata</taxon>
        <taxon>Euteleostomi</taxon>
        <taxon>Archelosauria</taxon>
        <taxon>Archosauria</taxon>
        <taxon>Dinosauria</taxon>
        <taxon>Saurischia</taxon>
        <taxon>Theropoda</taxon>
        <taxon>Coelurosauria</taxon>
        <taxon>Aves</taxon>
        <taxon>Neognathae</taxon>
        <taxon>Neoaves</taxon>
        <taxon>Otidimorphae</taxon>
        <taxon>Cuculiformes</taxon>
        <taxon>Coccyzidae</taxon>
        <taxon>Piaya</taxon>
    </lineage>
</organism>
<dbReference type="GO" id="GO:0008270">
    <property type="term" value="F:zinc ion binding"/>
    <property type="evidence" value="ECO:0007669"/>
    <property type="project" value="InterPro"/>
</dbReference>
<feature type="domain" description="RNase H type-1" evidence="8">
    <location>
        <begin position="9"/>
        <end position="140"/>
    </location>
</feature>
<sequence>FVERVLSTPRLGRMVFTDASSRTQRAVVVWEVDGRWDKMEMTEPHVSVQYLEALAVSRAMTLWPDEHTNIVTDSMFVYRLVQSMSTPGWAGTDIALLLEDALQCRHTAVTVMHTRSHTNNVGYFQHGNGIADRAATQAWTIRRTKELHEFLHLGARALAKHCNITTTE</sequence>
<dbReference type="GO" id="GO:0003964">
    <property type="term" value="F:RNA-directed DNA polymerase activity"/>
    <property type="evidence" value="ECO:0007669"/>
    <property type="project" value="UniProtKB-KW"/>
</dbReference>
<feature type="non-terminal residue" evidence="9">
    <location>
        <position position="168"/>
    </location>
</feature>
<reference evidence="9" key="1">
    <citation type="submission" date="2019-09" db="EMBL/GenBank/DDBJ databases">
        <title>Bird 10,000 Genomes (B10K) Project - Family phase.</title>
        <authorList>
            <person name="Zhang G."/>
        </authorList>
    </citation>
    <scope>NUCLEOTIDE SEQUENCE</scope>
    <source>
        <strain evidence="9">B10K-DU-008-47</strain>
        <tissue evidence="9">Mixed tissue sample</tissue>
    </source>
</reference>
<keyword evidence="4" id="KW-0479">Metal-binding</keyword>
<evidence type="ECO:0000259" key="8">
    <source>
        <dbReference type="PROSITE" id="PS50879"/>
    </source>
</evidence>
<evidence type="ECO:0000256" key="6">
    <source>
        <dbReference type="ARBA" id="ARBA00022801"/>
    </source>
</evidence>
<dbReference type="EMBL" id="WAAB01036207">
    <property type="protein sequence ID" value="NWH82988.1"/>
    <property type="molecule type" value="Genomic_DNA"/>
</dbReference>
<dbReference type="GO" id="GO:0035613">
    <property type="term" value="F:RNA stem-loop binding"/>
    <property type="evidence" value="ECO:0007669"/>
    <property type="project" value="TreeGrafter"/>
</dbReference>
<evidence type="ECO:0000256" key="2">
    <source>
        <dbReference type="ARBA" id="ARBA00022695"/>
    </source>
</evidence>
<dbReference type="GO" id="GO:0004523">
    <property type="term" value="F:RNA-DNA hybrid ribonuclease activity"/>
    <property type="evidence" value="ECO:0007669"/>
    <property type="project" value="InterPro"/>
</dbReference>
<dbReference type="Proteomes" id="UP000653271">
    <property type="component" value="Unassembled WGS sequence"/>
</dbReference>
<dbReference type="PANTHER" id="PTHR41694">
    <property type="entry name" value="ENDOGENOUS RETROVIRUS GROUP K MEMBER POL PROTEIN"/>
    <property type="match status" value="1"/>
</dbReference>
<dbReference type="Gene3D" id="3.30.420.10">
    <property type="entry name" value="Ribonuclease H-like superfamily/Ribonuclease H"/>
    <property type="match status" value="1"/>
</dbReference>
<dbReference type="PROSITE" id="PS50879">
    <property type="entry name" value="RNASE_H_1"/>
    <property type="match status" value="1"/>
</dbReference>
<protein>
    <submittedName>
        <fullName evidence="9">POL1 protein</fullName>
    </submittedName>
</protein>
<evidence type="ECO:0000256" key="3">
    <source>
        <dbReference type="ARBA" id="ARBA00022722"/>
    </source>
</evidence>
<keyword evidence="2" id="KW-0548">Nucleotidyltransferase</keyword>
<dbReference type="OrthoDB" id="9350948at2759"/>
<feature type="non-terminal residue" evidence="9">
    <location>
        <position position="1"/>
    </location>
</feature>
<accession>A0A850XJJ6</accession>
<dbReference type="AlphaFoldDB" id="A0A850XJJ6"/>